<evidence type="ECO:0000256" key="1">
    <source>
        <dbReference type="SAM" id="MobiDB-lite"/>
    </source>
</evidence>
<dbReference type="GeneID" id="9618712"/>
<dbReference type="STRING" id="3068.D8TSY4"/>
<dbReference type="AlphaFoldDB" id="D8TSY4"/>
<gene>
    <name evidence="2" type="ORF">VOLCADRAFT_117259</name>
</gene>
<feature type="compositionally biased region" description="Low complexity" evidence="1">
    <location>
        <begin position="111"/>
        <end position="129"/>
    </location>
</feature>
<feature type="region of interest" description="Disordered" evidence="1">
    <location>
        <begin position="73"/>
        <end position="129"/>
    </location>
</feature>
<organism evidence="3">
    <name type="scientific">Volvox carteri f. nagariensis</name>
    <dbReference type="NCBI Taxonomy" id="3068"/>
    <lineage>
        <taxon>Eukaryota</taxon>
        <taxon>Viridiplantae</taxon>
        <taxon>Chlorophyta</taxon>
        <taxon>core chlorophytes</taxon>
        <taxon>Chlorophyceae</taxon>
        <taxon>CS clade</taxon>
        <taxon>Chlamydomonadales</taxon>
        <taxon>Volvocaceae</taxon>
        <taxon>Volvox</taxon>
    </lineage>
</organism>
<evidence type="ECO:0000313" key="2">
    <source>
        <dbReference type="EMBL" id="EFJ49460.1"/>
    </source>
</evidence>
<protein>
    <submittedName>
        <fullName evidence="2">Uncharacterized protein</fullName>
    </submittedName>
</protein>
<dbReference type="RefSeq" id="XP_002949441.1">
    <property type="nucleotide sequence ID" value="XM_002949395.1"/>
</dbReference>
<dbReference type="Proteomes" id="UP000001058">
    <property type="component" value="Unassembled WGS sequence"/>
</dbReference>
<sequence>MPSGDKGRGTIELPVPESPVWLPSIAQGRTPSRNGSSAGGFTLPKTRTIPVPSTLKSTADLFSIGTLPNMPQLEIGTAKRKSAVPKLPSIEKRTPPSERSSQNDLHHYYNSQQQLQQSSRRQPLSEPST</sequence>
<feature type="compositionally biased region" description="Polar residues" evidence="1">
    <location>
        <begin position="27"/>
        <end position="36"/>
    </location>
</feature>
<dbReference type="KEGG" id="vcn:VOLCADRAFT_117259"/>
<accession>D8TSY4</accession>
<reference evidence="2 3" key="1">
    <citation type="journal article" date="2010" name="Science">
        <title>Genomic analysis of organismal complexity in the multicellular green alga Volvox carteri.</title>
        <authorList>
            <person name="Prochnik S.E."/>
            <person name="Umen J."/>
            <person name="Nedelcu A.M."/>
            <person name="Hallmann A."/>
            <person name="Miller S.M."/>
            <person name="Nishii I."/>
            <person name="Ferris P."/>
            <person name="Kuo A."/>
            <person name="Mitros T."/>
            <person name="Fritz-Laylin L.K."/>
            <person name="Hellsten U."/>
            <person name="Chapman J."/>
            <person name="Simakov O."/>
            <person name="Rensing S.A."/>
            <person name="Terry A."/>
            <person name="Pangilinan J."/>
            <person name="Kapitonov V."/>
            <person name="Jurka J."/>
            <person name="Salamov A."/>
            <person name="Shapiro H."/>
            <person name="Schmutz J."/>
            <person name="Grimwood J."/>
            <person name="Lindquist E."/>
            <person name="Lucas S."/>
            <person name="Grigoriev I.V."/>
            <person name="Schmitt R."/>
            <person name="Kirk D."/>
            <person name="Rokhsar D.S."/>
        </authorList>
    </citation>
    <scope>NUCLEOTIDE SEQUENCE [LARGE SCALE GENOMIC DNA]</scope>
    <source>
        <strain evidence="3">f. Nagariensis / Eve</strain>
    </source>
</reference>
<evidence type="ECO:0000313" key="3">
    <source>
        <dbReference type="Proteomes" id="UP000001058"/>
    </source>
</evidence>
<feature type="non-terminal residue" evidence="2">
    <location>
        <position position="129"/>
    </location>
</feature>
<keyword evidence="3" id="KW-1185">Reference proteome</keyword>
<name>D8TSY4_VOLCA</name>
<dbReference type="InParanoid" id="D8TSY4"/>
<proteinExistence type="predicted"/>
<feature type="region of interest" description="Disordered" evidence="1">
    <location>
        <begin position="1"/>
        <end position="49"/>
    </location>
</feature>
<dbReference type="EMBL" id="GL378335">
    <property type="protein sequence ID" value="EFJ49460.1"/>
    <property type="molecule type" value="Genomic_DNA"/>
</dbReference>